<dbReference type="InterPro" id="IPR021561">
    <property type="entry name" value="AbiEi_3"/>
</dbReference>
<protein>
    <recommendedName>
        <fullName evidence="1">Transcriptional regulator AbiEi antitoxin N-terminal domain-containing protein</fullName>
    </recommendedName>
</protein>
<accession>A0A172YDF4</accession>
<organism evidence="2 3">
    <name type="scientific">Halotalea alkalilenta</name>
    <dbReference type="NCBI Taxonomy" id="376489"/>
    <lineage>
        <taxon>Bacteria</taxon>
        <taxon>Pseudomonadati</taxon>
        <taxon>Pseudomonadota</taxon>
        <taxon>Gammaproteobacteria</taxon>
        <taxon>Oceanospirillales</taxon>
        <taxon>Halomonadaceae</taxon>
        <taxon>Halotalea</taxon>
    </lineage>
</organism>
<proteinExistence type="predicted"/>
<evidence type="ECO:0000313" key="2">
    <source>
        <dbReference type="EMBL" id="ANF57244.1"/>
    </source>
</evidence>
<dbReference type="KEGG" id="haa:A5892_07010"/>
<dbReference type="Pfam" id="PF11459">
    <property type="entry name" value="AbiEi_3"/>
    <property type="match status" value="1"/>
</dbReference>
<evidence type="ECO:0000313" key="3">
    <source>
        <dbReference type="Proteomes" id="UP000077875"/>
    </source>
</evidence>
<dbReference type="EMBL" id="CP015243">
    <property type="protein sequence ID" value="ANF57244.1"/>
    <property type="molecule type" value="Genomic_DNA"/>
</dbReference>
<dbReference type="Proteomes" id="UP000077875">
    <property type="component" value="Chromosome"/>
</dbReference>
<feature type="domain" description="Transcriptional regulator AbiEi antitoxin N-terminal" evidence="1">
    <location>
        <begin position="7"/>
        <end position="97"/>
    </location>
</feature>
<reference evidence="2 3" key="1">
    <citation type="submission" date="2016-04" db="EMBL/GenBank/DDBJ databases">
        <title>Complete Genome Sequence of Halotalea alkalilenta IHB B 13600.</title>
        <authorList>
            <person name="Swarnkar M.K."/>
            <person name="Sharma A."/>
            <person name="Kaushal K."/>
            <person name="Soni R."/>
            <person name="Rana S."/>
            <person name="Singh A.K."/>
            <person name="Gulati A."/>
        </authorList>
    </citation>
    <scope>NUCLEOTIDE SEQUENCE [LARGE SCALE GENOMIC DNA]</scope>
    <source>
        <strain evidence="2 3">IHB B 13600</strain>
    </source>
</reference>
<dbReference type="STRING" id="376489.A5892_07010"/>
<sequence>MNAQNSGKLNRLLAELGDTRLVSSRWLRAHDYSNSLVARYVGSGWLVSPARGVYMRAGGRLQWDGVVRSLQVGEGMPLHVGGRFALALQGHEHYLRLGDAGTITLYGPVPPPGWVGKLSMEQRFEYQGKGPFDLLAVPVTAEVSEKALSGVGLALHSAAPGVDALVCSTPERAMLELCDGVSDAAGVYEADALMQAMTTLRPQRIGLLLRHCRSIKAKRLFLALADRHRHAWLAHVPLDGVDLGRGKRALVPGGRLHPTYQITLPGDLDEHLA</sequence>
<evidence type="ECO:0000259" key="1">
    <source>
        <dbReference type="Pfam" id="PF17194"/>
    </source>
</evidence>
<dbReference type="Pfam" id="PF17194">
    <property type="entry name" value="AbiEi_3_N"/>
    <property type="match status" value="1"/>
</dbReference>
<name>A0A172YDF4_9GAMM</name>
<dbReference type="AlphaFoldDB" id="A0A172YDF4"/>
<gene>
    <name evidence="2" type="ORF">A5892_07010</name>
</gene>
<dbReference type="InterPro" id="IPR033455">
    <property type="entry name" value="AbiEi_3_N"/>
</dbReference>
<keyword evidence="3" id="KW-1185">Reference proteome</keyword>